<accession>A0A1C9I3K7</accession>
<protein>
    <submittedName>
        <fullName evidence="1">Uncharacterized protein</fullName>
    </submittedName>
</protein>
<evidence type="ECO:0000313" key="1">
    <source>
        <dbReference type="EMBL" id="AOO93574.1"/>
    </source>
</evidence>
<proteinExistence type="predicted"/>
<sequence length="31" mass="3479">MVAILSGRVLNQGLARLHRLPSVVRPHFIDL</sequence>
<reference evidence="1" key="2">
    <citation type="journal article" date="2016" name="Front. Microbiol.">
        <title>The Regulatory Protein RosR Affects Rhizobium leguminosarum bv. trifolii Protein Profiles, Cell Surface Properties, and Symbiosis with Clover.</title>
        <authorList>
            <person name="Rachwal K."/>
            <person name="Boguszewska A."/>
            <person name="Kopcinska J."/>
            <person name="Karas M."/>
            <person name="Tchorzewski M."/>
            <person name="Janczarek M."/>
        </authorList>
    </citation>
    <scope>NUCLEOTIDE SEQUENCE</scope>
    <source>
        <strain evidence="1">Rt24.2</strain>
    </source>
</reference>
<dbReference type="AlphaFoldDB" id="A0A1C9I3K7"/>
<reference evidence="1" key="1">
    <citation type="journal article" date="2015" name="BMC Genomics">
        <title>Transcriptome profiling of a Rhizobium leguminosarum bv. trifolii rosR mutant reveals the role of the transcriptional regulator RosR in motility, synthesis of cell-surface components, and other cellular processes.</title>
        <authorList>
            <person name="Rachwal K."/>
            <person name="Matczynska E."/>
            <person name="Janczarek M."/>
        </authorList>
    </citation>
    <scope>NUCLEOTIDE SEQUENCE</scope>
    <source>
        <strain evidence="1">Rt24.2</strain>
    </source>
</reference>
<organism evidence="1">
    <name type="scientific">Rhizobium leguminosarum bv. trifolii</name>
    <dbReference type="NCBI Taxonomy" id="386"/>
    <lineage>
        <taxon>Bacteria</taxon>
        <taxon>Pseudomonadati</taxon>
        <taxon>Pseudomonadota</taxon>
        <taxon>Alphaproteobacteria</taxon>
        <taxon>Hyphomicrobiales</taxon>
        <taxon>Rhizobiaceae</taxon>
        <taxon>Rhizobium/Agrobacterium group</taxon>
        <taxon>Rhizobium</taxon>
    </lineage>
</organism>
<name>A0A1C9I3K7_RHILT</name>
<dbReference type="EMBL" id="KX491210">
    <property type="protein sequence ID" value="AOO93574.1"/>
    <property type="molecule type" value="Genomic_DNA"/>
</dbReference>